<feature type="transmembrane region" description="Helical" evidence="1">
    <location>
        <begin position="47"/>
        <end position="67"/>
    </location>
</feature>
<dbReference type="EMBL" id="WNYA01001765">
    <property type="protein sequence ID" value="KAG8545181.1"/>
    <property type="molecule type" value="Genomic_DNA"/>
</dbReference>
<evidence type="ECO:0000313" key="3">
    <source>
        <dbReference type="Proteomes" id="UP000824782"/>
    </source>
</evidence>
<evidence type="ECO:0000313" key="2">
    <source>
        <dbReference type="EMBL" id="KAG8545181.1"/>
    </source>
</evidence>
<reference evidence="2" key="1">
    <citation type="thesis" date="2020" institute="ProQuest LLC" country="789 East Eisenhower Parkway, Ann Arbor, MI, USA">
        <title>Comparative Genomics and Chromosome Evolution.</title>
        <authorList>
            <person name="Mudd A.B."/>
        </authorList>
    </citation>
    <scope>NUCLEOTIDE SEQUENCE</scope>
    <source>
        <strain evidence="2">237g6f4</strain>
        <tissue evidence="2">Blood</tissue>
    </source>
</reference>
<comment type="caution">
    <text evidence="2">The sequence shown here is derived from an EMBL/GenBank/DDBJ whole genome shotgun (WGS) entry which is preliminary data.</text>
</comment>
<organism evidence="2 3">
    <name type="scientific">Engystomops pustulosus</name>
    <name type="common">Tungara frog</name>
    <name type="synonym">Physalaemus pustulosus</name>
    <dbReference type="NCBI Taxonomy" id="76066"/>
    <lineage>
        <taxon>Eukaryota</taxon>
        <taxon>Metazoa</taxon>
        <taxon>Chordata</taxon>
        <taxon>Craniata</taxon>
        <taxon>Vertebrata</taxon>
        <taxon>Euteleostomi</taxon>
        <taxon>Amphibia</taxon>
        <taxon>Batrachia</taxon>
        <taxon>Anura</taxon>
        <taxon>Neobatrachia</taxon>
        <taxon>Hyloidea</taxon>
        <taxon>Leptodactylidae</taxon>
        <taxon>Leiuperinae</taxon>
        <taxon>Engystomops</taxon>
    </lineage>
</organism>
<dbReference type="AlphaFoldDB" id="A0AAV6ZF86"/>
<keyword evidence="1" id="KW-0472">Membrane</keyword>
<gene>
    <name evidence="2" type="ORF">GDO81_021296</name>
</gene>
<keyword evidence="1" id="KW-0812">Transmembrane</keyword>
<sequence length="135" mass="15374">MGAASGAQSPAIKQVLTPKNSGVLWRWSDLLPLQLVAVHYTLVGNTIGYSLIVYILVFATLDVFNMYRQSPGYIQDRVWRFVLKLNLYVSRNCIFYNGSSRQFFFFCPSDNWSFKIFGVIGPRIINKASLQTSYS</sequence>
<accession>A0AAV6ZF86</accession>
<evidence type="ECO:0000256" key="1">
    <source>
        <dbReference type="SAM" id="Phobius"/>
    </source>
</evidence>
<name>A0AAV6ZF86_ENGPU</name>
<proteinExistence type="predicted"/>
<keyword evidence="3" id="KW-1185">Reference proteome</keyword>
<protein>
    <submittedName>
        <fullName evidence="2">Uncharacterized protein</fullName>
    </submittedName>
</protein>
<dbReference type="Proteomes" id="UP000824782">
    <property type="component" value="Unassembled WGS sequence"/>
</dbReference>
<keyword evidence="1" id="KW-1133">Transmembrane helix</keyword>